<reference evidence="2 3" key="1">
    <citation type="journal article" date="2014" name="Genome Announc.">
        <title>Complete Genome Sequence of Mycoplasma ovis Strain Michigan, a Hemoplasma of Sheep with Two Distinct 16S rRNA Genes.</title>
        <authorList>
            <person name="Deshuillers P.L."/>
            <person name="Santos A.P."/>
            <person name="do Nascimento N.C."/>
            <person name="Hampel J.A."/>
            <person name="Bergin I.L."/>
            <person name="Dyson M.C."/>
            <person name="Messick J.B."/>
        </authorList>
    </citation>
    <scope>NUCLEOTIDE SEQUENCE [LARGE SCALE GENOMIC DNA]</scope>
    <source>
        <strain evidence="2 3">Michigan</strain>
    </source>
</reference>
<name>A0ABN4BRN9_9MOLU</name>
<gene>
    <name evidence="2" type="ORF">OVS_03970</name>
</gene>
<dbReference type="Gene3D" id="1.10.287.1490">
    <property type="match status" value="1"/>
</dbReference>
<evidence type="ECO:0000256" key="1">
    <source>
        <dbReference type="SAM" id="MobiDB-lite"/>
    </source>
</evidence>
<proteinExistence type="predicted"/>
<feature type="compositionally biased region" description="Basic and acidic residues" evidence="1">
    <location>
        <begin position="165"/>
        <end position="176"/>
    </location>
</feature>
<sequence>MASWKFLMTGLSGIVVGGTTMGLGADSWFPRGQPSFSEMLEAKDEEIEGLVSRLAKNDKDLMEERSNYETRLETIEQKLKDLQGKREQFDNDKKSLEEKIRQQEEELARTKTSLEQIADKNIDSVKATSAQIEELQTKLKEQGDKLSKTKSEKDTLERANSSAQEESKNVQKERNDLKEKLTRLNYLGRVFSELRGVGIKQEQIKNTKNYKSSLRNALSKQAQAVQSQRQKVWTNLVTLIGQNSRGQRNYESSKLEKEEIIGNKDKEDQFLKDLRDLLDSIEKR</sequence>
<feature type="region of interest" description="Disordered" evidence="1">
    <location>
        <begin position="142"/>
        <end position="176"/>
    </location>
</feature>
<dbReference type="Proteomes" id="UP000018745">
    <property type="component" value="Chromosome"/>
</dbReference>
<feature type="compositionally biased region" description="Basic and acidic residues" evidence="1">
    <location>
        <begin position="142"/>
        <end position="157"/>
    </location>
</feature>
<dbReference type="EMBL" id="CP006935">
    <property type="protein sequence ID" value="AHC40525.1"/>
    <property type="molecule type" value="Genomic_DNA"/>
</dbReference>
<dbReference type="RefSeq" id="WP_024071551.1">
    <property type="nucleotide sequence ID" value="NC_023062.1"/>
</dbReference>
<evidence type="ECO:0000313" key="2">
    <source>
        <dbReference type="EMBL" id="AHC40525.1"/>
    </source>
</evidence>
<evidence type="ECO:0008006" key="4">
    <source>
        <dbReference type="Google" id="ProtNLM"/>
    </source>
</evidence>
<protein>
    <recommendedName>
        <fullName evidence="4">Chromosome partition protein Smc</fullName>
    </recommendedName>
</protein>
<evidence type="ECO:0000313" key="3">
    <source>
        <dbReference type="Proteomes" id="UP000018745"/>
    </source>
</evidence>
<accession>A0ABN4BRN9</accession>
<keyword evidence="3" id="KW-1185">Reference proteome</keyword>
<organism evidence="2 3">
    <name type="scientific">Mycoplasma ovis str. Michigan</name>
    <dbReference type="NCBI Taxonomy" id="1415773"/>
    <lineage>
        <taxon>Bacteria</taxon>
        <taxon>Bacillati</taxon>
        <taxon>Mycoplasmatota</taxon>
        <taxon>Mollicutes</taxon>
        <taxon>Mycoplasmataceae</taxon>
        <taxon>Mycoplasma</taxon>
    </lineage>
</organism>